<protein>
    <submittedName>
        <fullName evidence="1">Uncharacterized protein</fullName>
    </submittedName>
</protein>
<evidence type="ECO:0000313" key="1">
    <source>
        <dbReference type="EMBL" id="KKN21727.1"/>
    </source>
</evidence>
<gene>
    <name evidence="1" type="ORF">LCGC14_0922670</name>
</gene>
<proteinExistence type="predicted"/>
<reference evidence="1" key="1">
    <citation type="journal article" date="2015" name="Nature">
        <title>Complex archaea that bridge the gap between prokaryotes and eukaryotes.</title>
        <authorList>
            <person name="Spang A."/>
            <person name="Saw J.H."/>
            <person name="Jorgensen S.L."/>
            <person name="Zaremba-Niedzwiedzka K."/>
            <person name="Martijn J."/>
            <person name="Lind A.E."/>
            <person name="van Eijk R."/>
            <person name="Schleper C."/>
            <person name="Guy L."/>
            <person name="Ettema T.J."/>
        </authorList>
    </citation>
    <scope>NUCLEOTIDE SEQUENCE</scope>
</reference>
<dbReference type="AlphaFoldDB" id="A0A0F9PB13"/>
<comment type="caution">
    <text evidence="1">The sequence shown here is derived from an EMBL/GenBank/DDBJ whole genome shotgun (WGS) entry which is preliminary data.</text>
</comment>
<organism evidence="1">
    <name type="scientific">marine sediment metagenome</name>
    <dbReference type="NCBI Taxonomy" id="412755"/>
    <lineage>
        <taxon>unclassified sequences</taxon>
        <taxon>metagenomes</taxon>
        <taxon>ecological metagenomes</taxon>
    </lineage>
</organism>
<accession>A0A0F9PB13</accession>
<name>A0A0F9PB13_9ZZZZ</name>
<sequence length="67" mass="7470">MGKKKEDKEVILLKPKPTCPDCLGRGWLAFVIIGSEDRDIRPCHCVKARMKGRPASDSVAYQQVAEV</sequence>
<dbReference type="EMBL" id="LAZR01003125">
    <property type="protein sequence ID" value="KKN21727.1"/>
    <property type="molecule type" value="Genomic_DNA"/>
</dbReference>